<dbReference type="InterPro" id="IPR004010">
    <property type="entry name" value="Double_Cache_2"/>
</dbReference>
<dbReference type="CDD" id="cd01949">
    <property type="entry name" value="GGDEF"/>
    <property type="match status" value="1"/>
</dbReference>
<accession>A0A1T5BJF0</accession>
<dbReference type="NCBIfam" id="TIGR00254">
    <property type="entry name" value="GGDEF"/>
    <property type="match status" value="1"/>
</dbReference>
<feature type="domain" description="GGDEF" evidence="2">
    <location>
        <begin position="381"/>
        <end position="518"/>
    </location>
</feature>
<dbReference type="InterPro" id="IPR029787">
    <property type="entry name" value="Nucleotide_cyclase"/>
</dbReference>
<dbReference type="PANTHER" id="PTHR45138">
    <property type="entry name" value="REGULATORY COMPONENTS OF SENSORY TRANSDUCTION SYSTEM"/>
    <property type="match status" value="1"/>
</dbReference>
<keyword evidence="1" id="KW-0472">Membrane</keyword>
<gene>
    <name evidence="3" type="ORF">SAMN02745120_1643</name>
</gene>
<dbReference type="GO" id="GO:0052621">
    <property type="term" value="F:diguanylate cyclase activity"/>
    <property type="evidence" value="ECO:0007669"/>
    <property type="project" value="TreeGrafter"/>
</dbReference>
<dbReference type="InterPro" id="IPR050469">
    <property type="entry name" value="Diguanylate_Cyclase"/>
</dbReference>
<evidence type="ECO:0000313" key="3">
    <source>
        <dbReference type="EMBL" id="SKB46943.1"/>
    </source>
</evidence>
<dbReference type="SUPFAM" id="SSF55073">
    <property type="entry name" value="Nucleotide cyclase"/>
    <property type="match status" value="1"/>
</dbReference>
<dbReference type="Gene3D" id="3.30.70.270">
    <property type="match status" value="1"/>
</dbReference>
<organism evidence="3 4">
    <name type="scientific">Acetoanaerobium noterae</name>
    <dbReference type="NCBI Taxonomy" id="745369"/>
    <lineage>
        <taxon>Bacteria</taxon>
        <taxon>Bacillati</taxon>
        <taxon>Bacillota</taxon>
        <taxon>Clostridia</taxon>
        <taxon>Peptostreptococcales</taxon>
        <taxon>Filifactoraceae</taxon>
        <taxon>Acetoanaerobium</taxon>
    </lineage>
</organism>
<keyword evidence="1" id="KW-0812">Transmembrane</keyword>
<protein>
    <submittedName>
        <fullName evidence="3">Diguanylate cyclase (GGDEF) domain-containing protein</fullName>
    </submittedName>
</protein>
<dbReference type="AlphaFoldDB" id="A0A1T5BJF0"/>
<dbReference type="InterPro" id="IPR043128">
    <property type="entry name" value="Rev_trsase/Diguanyl_cyclase"/>
</dbReference>
<dbReference type="RefSeq" id="WP_079589497.1">
    <property type="nucleotide sequence ID" value="NZ_FUYN01000003.1"/>
</dbReference>
<dbReference type="SMART" id="SM00267">
    <property type="entry name" value="GGDEF"/>
    <property type="match status" value="1"/>
</dbReference>
<dbReference type="OrthoDB" id="1771403at2"/>
<name>A0A1T5BJF0_9FIRM</name>
<sequence>MKISKIRILSVILITLMCSAISYFYLVSHNAFGKIYQEETRNTIIEIKKTFLKDTINNLFVEIDVERELEYERYKYFTKQRGISLDFASEDDDEFIKFFTNRFDTDIKNLGKDNYWTILFWDNITNEVIYNPQSEYKNGDDLDFVIERLKSELLSYEEVKHGRVSGIFGVKTKFVDDKIKLITAEKIRRQRFDDDSYIWVSQILNYNGGDNYAIRIVHPNLPETEGSFLSTSTMDTRGNKPYLEELDGINKNGELFFSYYFKKLNSDEIAEKLSYSRLYKDFDWVIATGVYIDEVDAYVENTNIKSKSLAREIVLQLMLVILIVMSAGIALVVHTEGIYSKKMNKRLKNEADYDALTNAYSRRRGVEELANAYSSFVKGSQNPTLMMFDLDRFKLINDNFGHDIGDVVLRRTVEAINEIIKDTDIIIRWGGDEFIGVFYGLKKEEAIEIAQRILDKINSIEIPVKTSEIDDIVKIEMSIGVTYFSKSDRQASDAVKRADDAMYESKETGRNKVSYFDVEDL</sequence>
<dbReference type="InterPro" id="IPR000160">
    <property type="entry name" value="GGDEF_dom"/>
</dbReference>
<keyword evidence="4" id="KW-1185">Reference proteome</keyword>
<proteinExistence type="predicted"/>
<dbReference type="Proteomes" id="UP000243406">
    <property type="component" value="Unassembled WGS sequence"/>
</dbReference>
<keyword evidence="1" id="KW-1133">Transmembrane helix</keyword>
<evidence type="ECO:0000313" key="4">
    <source>
        <dbReference type="Proteomes" id="UP000243406"/>
    </source>
</evidence>
<dbReference type="PROSITE" id="PS50887">
    <property type="entry name" value="GGDEF"/>
    <property type="match status" value="1"/>
</dbReference>
<dbReference type="EMBL" id="FUYN01000003">
    <property type="protein sequence ID" value="SKB46943.1"/>
    <property type="molecule type" value="Genomic_DNA"/>
</dbReference>
<evidence type="ECO:0000256" key="1">
    <source>
        <dbReference type="SAM" id="Phobius"/>
    </source>
</evidence>
<dbReference type="PANTHER" id="PTHR45138:SF9">
    <property type="entry name" value="DIGUANYLATE CYCLASE DGCM-RELATED"/>
    <property type="match status" value="1"/>
</dbReference>
<dbReference type="Gene3D" id="3.30.450.20">
    <property type="entry name" value="PAS domain"/>
    <property type="match status" value="1"/>
</dbReference>
<feature type="transmembrane region" description="Helical" evidence="1">
    <location>
        <begin position="313"/>
        <end position="333"/>
    </location>
</feature>
<dbReference type="Pfam" id="PF00990">
    <property type="entry name" value="GGDEF"/>
    <property type="match status" value="1"/>
</dbReference>
<dbReference type="Pfam" id="PF08269">
    <property type="entry name" value="dCache_2"/>
    <property type="match status" value="1"/>
</dbReference>
<evidence type="ECO:0000259" key="2">
    <source>
        <dbReference type="PROSITE" id="PS50887"/>
    </source>
</evidence>
<reference evidence="4" key="1">
    <citation type="submission" date="2017-02" db="EMBL/GenBank/DDBJ databases">
        <authorList>
            <person name="Varghese N."/>
            <person name="Submissions S."/>
        </authorList>
    </citation>
    <scope>NUCLEOTIDE SEQUENCE [LARGE SCALE GENOMIC DNA]</scope>
    <source>
        <strain evidence="4">ATCC 35199</strain>
    </source>
</reference>
<dbReference type="FunFam" id="3.30.70.270:FF:000001">
    <property type="entry name" value="Diguanylate cyclase domain protein"/>
    <property type="match status" value="1"/>
</dbReference>